<dbReference type="AlphaFoldDB" id="A0AAV0RRF3"/>
<organism evidence="1 2">
    <name type="scientific">Linum tenue</name>
    <dbReference type="NCBI Taxonomy" id="586396"/>
    <lineage>
        <taxon>Eukaryota</taxon>
        <taxon>Viridiplantae</taxon>
        <taxon>Streptophyta</taxon>
        <taxon>Embryophyta</taxon>
        <taxon>Tracheophyta</taxon>
        <taxon>Spermatophyta</taxon>
        <taxon>Magnoliopsida</taxon>
        <taxon>eudicotyledons</taxon>
        <taxon>Gunneridae</taxon>
        <taxon>Pentapetalae</taxon>
        <taxon>rosids</taxon>
        <taxon>fabids</taxon>
        <taxon>Malpighiales</taxon>
        <taxon>Linaceae</taxon>
        <taxon>Linum</taxon>
    </lineage>
</organism>
<accession>A0AAV0RRF3</accession>
<proteinExistence type="predicted"/>
<keyword evidence="2" id="KW-1185">Reference proteome</keyword>
<dbReference type="Proteomes" id="UP001154282">
    <property type="component" value="Unassembled WGS sequence"/>
</dbReference>
<sequence>MIDQGSILCTSGFLNWLGENSRLSTCFKDGEFFYKLECLEDRGEAREALVQVDPKRMPKLENCLILAKEDKMFEVATL</sequence>
<evidence type="ECO:0000313" key="2">
    <source>
        <dbReference type="Proteomes" id="UP001154282"/>
    </source>
</evidence>
<protein>
    <submittedName>
        <fullName evidence="1">Uncharacterized protein</fullName>
    </submittedName>
</protein>
<name>A0AAV0RRF3_9ROSI</name>
<evidence type="ECO:0000313" key="1">
    <source>
        <dbReference type="EMBL" id="CAI0559078.1"/>
    </source>
</evidence>
<dbReference type="EMBL" id="CAMGYJ010000011">
    <property type="protein sequence ID" value="CAI0559078.1"/>
    <property type="molecule type" value="Genomic_DNA"/>
</dbReference>
<reference evidence="1" key="1">
    <citation type="submission" date="2022-08" db="EMBL/GenBank/DDBJ databases">
        <authorList>
            <person name="Gutierrez-Valencia J."/>
        </authorList>
    </citation>
    <scope>NUCLEOTIDE SEQUENCE</scope>
</reference>
<gene>
    <name evidence="1" type="ORF">LITE_LOCUS49044</name>
</gene>
<comment type="caution">
    <text evidence="1">The sequence shown here is derived from an EMBL/GenBank/DDBJ whole genome shotgun (WGS) entry which is preliminary data.</text>
</comment>